<evidence type="ECO:0000313" key="9">
    <source>
        <dbReference type="EMBL" id="MDQ0510665.1"/>
    </source>
</evidence>
<dbReference type="SUPFAM" id="SSF55811">
    <property type="entry name" value="Nudix"/>
    <property type="match status" value="1"/>
</dbReference>
<feature type="region of interest" description="Disordered" evidence="7">
    <location>
        <begin position="1"/>
        <end position="31"/>
    </location>
</feature>
<dbReference type="InterPro" id="IPR015797">
    <property type="entry name" value="NUDIX_hydrolase-like_dom_sf"/>
</dbReference>
<dbReference type="InterPro" id="IPR039121">
    <property type="entry name" value="NUDT19"/>
</dbReference>
<evidence type="ECO:0000256" key="4">
    <source>
        <dbReference type="ARBA" id="ARBA00022801"/>
    </source>
</evidence>
<evidence type="ECO:0000313" key="10">
    <source>
        <dbReference type="Proteomes" id="UP001235094"/>
    </source>
</evidence>
<protein>
    <submittedName>
        <fullName evidence="9">8-oxo-dGTP pyrophosphatase MutT (NUDIX family)</fullName>
    </submittedName>
</protein>
<organism evidence="9 10">
    <name type="scientific">Ancylobacter amanitiformis</name>
    <dbReference type="NCBI Taxonomy" id="217069"/>
    <lineage>
        <taxon>Bacteria</taxon>
        <taxon>Pseudomonadati</taxon>
        <taxon>Pseudomonadota</taxon>
        <taxon>Alphaproteobacteria</taxon>
        <taxon>Hyphomicrobiales</taxon>
        <taxon>Xanthobacteraceae</taxon>
        <taxon>Ancylobacter</taxon>
    </lineage>
</organism>
<dbReference type="Gene3D" id="3.90.79.10">
    <property type="entry name" value="Nucleoside Triphosphate Pyrophosphohydrolase"/>
    <property type="match status" value="1"/>
</dbReference>
<comment type="cofactor">
    <cofactor evidence="2">
        <name>Mg(2+)</name>
        <dbReference type="ChEBI" id="CHEBI:18420"/>
    </cofactor>
</comment>
<dbReference type="InterPro" id="IPR000086">
    <property type="entry name" value="NUDIX_hydrolase_dom"/>
</dbReference>
<evidence type="ECO:0000256" key="3">
    <source>
        <dbReference type="ARBA" id="ARBA00022723"/>
    </source>
</evidence>
<keyword evidence="10" id="KW-1185">Reference proteome</keyword>
<evidence type="ECO:0000256" key="7">
    <source>
        <dbReference type="SAM" id="MobiDB-lite"/>
    </source>
</evidence>
<evidence type="ECO:0000256" key="6">
    <source>
        <dbReference type="ARBA" id="ARBA00023211"/>
    </source>
</evidence>
<keyword evidence="6" id="KW-0464">Manganese</keyword>
<dbReference type="EMBL" id="JAUSVR010000004">
    <property type="protein sequence ID" value="MDQ0510665.1"/>
    <property type="molecule type" value="Genomic_DNA"/>
</dbReference>
<evidence type="ECO:0000256" key="5">
    <source>
        <dbReference type="ARBA" id="ARBA00022842"/>
    </source>
</evidence>
<comment type="caution">
    <text evidence="9">The sequence shown here is derived from an EMBL/GenBank/DDBJ whole genome shotgun (WGS) entry which is preliminary data.</text>
</comment>
<gene>
    <name evidence="9" type="ORF">QOZ99_001553</name>
</gene>
<evidence type="ECO:0000256" key="1">
    <source>
        <dbReference type="ARBA" id="ARBA00001936"/>
    </source>
</evidence>
<dbReference type="RefSeq" id="WP_306889397.1">
    <property type="nucleotide sequence ID" value="NZ_JAUSVR010000004.1"/>
</dbReference>
<comment type="cofactor">
    <cofactor evidence="1">
        <name>Mn(2+)</name>
        <dbReference type="ChEBI" id="CHEBI:29035"/>
    </cofactor>
</comment>
<dbReference type="CDD" id="cd18870">
    <property type="entry name" value="NUDIX_AcylCoAdiphos_Nudt19"/>
    <property type="match status" value="1"/>
</dbReference>
<keyword evidence="4" id="KW-0378">Hydrolase</keyword>
<sequence length="257" mass="28369">MIPTDVSARFDAPRALATEPTAPRTAPRAAAPVRPVDAATLVLVDRSRRTPRLLLGRRNPALKFMPGKFVFPGGRVDPQDRRVPVYGMLDTESERRLLARVVRPSAARARALALAAIRETCEETGLLIGTREAGIPENLPPSWQGFGDAGVFPSLEALTFVARAITPPSLPRRFDTRFFLADAGEIAHREERNIGPDTELVELAWMTFSEAKAAEVPRITLVIIEEVEARLKAGNRPWTPVPFYFARAGRMLRETLA</sequence>
<accession>A0ABU0LPN4</accession>
<dbReference type="PANTHER" id="PTHR12318:SF0">
    <property type="entry name" value="ACYL-COENZYME A DIPHOSPHATASE NUDT19"/>
    <property type="match status" value="1"/>
</dbReference>
<reference evidence="9 10" key="1">
    <citation type="submission" date="2023-07" db="EMBL/GenBank/DDBJ databases">
        <title>Genomic Encyclopedia of Type Strains, Phase IV (KMG-IV): sequencing the most valuable type-strain genomes for metagenomic binning, comparative biology and taxonomic classification.</title>
        <authorList>
            <person name="Goeker M."/>
        </authorList>
    </citation>
    <scope>NUCLEOTIDE SEQUENCE [LARGE SCALE GENOMIC DNA]</scope>
    <source>
        <strain evidence="9 10">DSM 15561</strain>
    </source>
</reference>
<keyword evidence="5" id="KW-0460">Magnesium</keyword>
<dbReference type="PROSITE" id="PS51462">
    <property type="entry name" value="NUDIX"/>
    <property type="match status" value="1"/>
</dbReference>
<feature type="domain" description="Nudix hydrolase" evidence="8">
    <location>
        <begin position="34"/>
        <end position="228"/>
    </location>
</feature>
<dbReference type="PANTHER" id="PTHR12318">
    <property type="entry name" value="TESTOSTERONE-REGULATED PROTEIN RP2"/>
    <property type="match status" value="1"/>
</dbReference>
<evidence type="ECO:0000256" key="2">
    <source>
        <dbReference type="ARBA" id="ARBA00001946"/>
    </source>
</evidence>
<keyword evidence="3" id="KW-0479">Metal-binding</keyword>
<dbReference type="Proteomes" id="UP001235094">
    <property type="component" value="Unassembled WGS sequence"/>
</dbReference>
<proteinExistence type="predicted"/>
<evidence type="ECO:0000259" key="8">
    <source>
        <dbReference type="PROSITE" id="PS51462"/>
    </source>
</evidence>
<name>A0ABU0LPN4_9HYPH</name>
<feature type="compositionally biased region" description="Low complexity" evidence="7">
    <location>
        <begin position="13"/>
        <end position="31"/>
    </location>
</feature>